<evidence type="ECO:0000256" key="1">
    <source>
        <dbReference type="SAM" id="MobiDB-lite"/>
    </source>
</evidence>
<dbReference type="AlphaFoldDB" id="A0A5J9T9G2"/>
<evidence type="ECO:0000313" key="5">
    <source>
        <dbReference type="Proteomes" id="UP000324897"/>
    </source>
</evidence>
<feature type="chain" id="PRO_5033490982" evidence="2">
    <location>
        <begin position="24"/>
        <end position="97"/>
    </location>
</feature>
<dbReference type="Proteomes" id="UP000324897">
    <property type="component" value="Chromosome 3"/>
</dbReference>
<reference evidence="4 5" key="1">
    <citation type="journal article" date="2019" name="Sci. Rep.">
        <title>A high-quality genome of Eragrostis curvula grass provides insights into Poaceae evolution and supports new strategies to enhance forage quality.</title>
        <authorList>
            <person name="Carballo J."/>
            <person name="Santos B.A.C.M."/>
            <person name="Zappacosta D."/>
            <person name="Garbus I."/>
            <person name="Selva J.P."/>
            <person name="Gallo C.A."/>
            <person name="Diaz A."/>
            <person name="Albertini E."/>
            <person name="Caccamo M."/>
            <person name="Echenique V."/>
        </authorList>
    </citation>
    <scope>NUCLEOTIDE SEQUENCE [LARGE SCALE GENOMIC DNA]</scope>
    <source>
        <strain evidence="5">cv. Victoria</strain>
        <tissue evidence="4">Leaf</tissue>
    </source>
</reference>
<accession>A0A5J9T9G2</accession>
<protein>
    <submittedName>
        <fullName evidence="4">Uncharacterized protein</fullName>
    </submittedName>
</protein>
<dbReference type="EMBL" id="RWGY01000039">
    <property type="protein sequence ID" value="TVU08029.1"/>
    <property type="molecule type" value="Genomic_DNA"/>
</dbReference>
<evidence type="ECO:0000313" key="3">
    <source>
        <dbReference type="EMBL" id="TVU08029.1"/>
    </source>
</evidence>
<keyword evidence="5" id="KW-1185">Reference proteome</keyword>
<dbReference type="Gramene" id="TVU08035">
    <property type="protein sequence ID" value="TVU08035"/>
    <property type="gene ID" value="EJB05_41419"/>
</dbReference>
<comment type="caution">
    <text evidence="4">The sequence shown here is derived from an EMBL/GenBank/DDBJ whole genome shotgun (WGS) entry which is preliminary data.</text>
</comment>
<feature type="region of interest" description="Disordered" evidence="1">
    <location>
        <begin position="75"/>
        <end position="97"/>
    </location>
</feature>
<keyword evidence="2" id="KW-0732">Signal</keyword>
<gene>
    <name evidence="3" type="ORF">EJB05_41413</name>
    <name evidence="4" type="ORF">EJB05_41419</name>
</gene>
<sequence>MASSARTARLLVLLQITLVVVFAMVMTSPVCLGEAYGVGTTPGALNPDRPACIGRSCPIPGYPYVRPRPGYPYVPGRGPFRPPRTPALPPNGDTPRP</sequence>
<name>A0A5J9T9G2_9POAL</name>
<feature type="signal peptide" evidence="2">
    <location>
        <begin position="1"/>
        <end position="23"/>
    </location>
</feature>
<feature type="compositionally biased region" description="Pro residues" evidence="1">
    <location>
        <begin position="80"/>
        <end position="89"/>
    </location>
</feature>
<evidence type="ECO:0000313" key="4">
    <source>
        <dbReference type="EMBL" id="TVU08035.1"/>
    </source>
</evidence>
<organism evidence="4 5">
    <name type="scientific">Eragrostis curvula</name>
    <name type="common">weeping love grass</name>
    <dbReference type="NCBI Taxonomy" id="38414"/>
    <lineage>
        <taxon>Eukaryota</taxon>
        <taxon>Viridiplantae</taxon>
        <taxon>Streptophyta</taxon>
        <taxon>Embryophyta</taxon>
        <taxon>Tracheophyta</taxon>
        <taxon>Spermatophyta</taxon>
        <taxon>Magnoliopsida</taxon>
        <taxon>Liliopsida</taxon>
        <taxon>Poales</taxon>
        <taxon>Poaceae</taxon>
        <taxon>PACMAD clade</taxon>
        <taxon>Chloridoideae</taxon>
        <taxon>Eragrostideae</taxon>
        <taxon>Eragrostidinae</taxon>
        <taxon>Eragrostis</taxon>
    </lineage>
</organism>
<proteinExistence type="predicted"/>
<dbReference type="EMBL" id="RWGY01000039">
    <property type="protein sequence ID" value="TVU08035.1"/>
    <property type="molecule type" value="Genomic_DNA"/>
</dbReference>
<evidence type="ECO:0000256" key="2">
    <source>
        <dbReference type="SAM" id="SignalP"/>
    </source>
</evidence>
<dbReference type="Gramene" id="TVU08029">
    <property type="protein sequence ID" value="TVU08029"/>
    <property type="gene ID" value="EJB05_41413"/>
</dbReference>